<evidence type="ECO:0000313" key="11">
    <source>
        <dbReference type="Proteomes" id="UP000014500"/>
    </source>
</evidence>
<dbReference type="eggNOG" id="KOG2283">
    <property type="taxonomic scope" value="Eukaryota"/>
</dbReference>
<dbReference type="GO" id="GO:0005829">
    <property type="term" value="C:cytosol"/>
    <property type="evidence" value="ECO:0007669"/>
    <property type="project" value="TreeGrafter"/>
</dbReference>
<dbReference type="InterPro" id="IPR016130">
    <property type="entry name" value="Tyr_Pase_AS"/>
</dbReference>
<dbReference type="SUPFAM" id="SSF49562">
    <property type="entry name" value="C2 domain (Calcium/lipid-binding domain, CaLB)"/>
    <property type="match status" value="1"/>
</dbReference>
<keyword evidence="3" id="KW-0378">Hydrolase</keyword>
<dbReference type="PANTHER" id="PTHR12305:SF60">
    <property type="entry name" value="PHOSPHATIDYLINOSITOL 3,4,5-TRISPHOSPHATE 3-PHOSPHATASE TPTE2-RELATED"/>
    <property type="match status" value="1"/>
</dbReference>
<evidence type="ECO:0000256" key="4">
    <source>
        <dbReference type="ARBA" id="ARBA00022989"/>
    </source>
</evidence>
<evidence type="ECO:0000256" key="5">
    <source>
        <dbReference type="ARBA" id="ARBA00023136"/>
    </source>
</evidence>
<dbReference type="PROSITE" id="PS00383">
    <property type="entry name" value="TYR_PHOSPHATASE_1"/>
    <property type="match status" value="1"/>
</dbReference>
<proteinExistence type="predicted"/>
<organism evidence="10 11">
    <name type="scientific">Strigamia maritima</name>
    <name type="common">European centipede</name>
    <name type="synonym">Geophilus maritimus</name>
    <dbReference type="NCBI Taxonomy" id="126957"/>
    <lineage>
        <taxon>Eukaryota</taxon>
        <taxon>Metazoa</taxon>
        <taxon>Ecdysozoa</taxon>
        <taxon>Arthropoda</taxon>
        <taxon>Myriapoda</taxon>
        <taxon>Chilopoda</taxon>
        <taxon>Pleurostigmophora</taxon>
        <taxon>Geophilomorpha</taxon>
        <taxon>Linotaeniidae</taxon>
        <taxon>Strigamia</taxon>
    </lineage>
</organism>
<evidence type="ECO:0000259" key="7">
    <source>
        <dbReference type="PROSITE" id="PS50056"/>
    </source>
</evidence>
<dbReference type="FunFam" id="2.60.40.1110:FF:000004">
    <property type="entry name" value="Voltage-sensor containing phosphatase"/>
    <property type="match status" value="1"/>
</dbReference>
<evidence type="ECO:0000256" key="2">
    <source>
        <dbReference type="ARBA" id="ARBA00022692"/>
    </source>
</evidence>
<dbReference type="InterPro" id="IPR014020">
    <property type="entry name" value="Tensin_C2-dom"/>
</dbReference>
<dbReference type="Pfam" id="PF10409">
    <property type="entry name" value="PTEN_C2"/>
    <property type="match status" value="1"/>
</dbReference>
<dbReference type="SMART" id="SM01326">
    <property type="entry name" value="PTEN_C2"/>
    <property type="match status" value="1"/>
</dbReference>
<keyword evidence="2 6" id="KW-0812">Transmembrane</keyword>
<dbReference type="Pfam" id="PF22785">
    <property type="entry name" value="Tc-R-P"/>
    <property type="match status" value="1"/>
</dbReference>
<protein>
    <recommendedName>
        <fullName evidence="12">Phosphatidylinositol-3,4,5-trisphosphate 3-phosphatase</fullName>
    </recommendedName>
</protein>
<dbReference type="PhylomeDB" id="T1J3Y5"/>
<evidence type="ECO:0008006" key="12">
    <source>
        <dbReference type="Google" id="ProtNLM"/>
    </source>
</evidence>
<keyword evidence="11" id="KW-1185">Reference proteome</keyword>
<evidence type="ECO:0000259" key="8">
    <source>
        <dbReference type="PROSITE" id="PS51181"/>
    </source>
</evidence>
<dbReference type="InterPro" id="IPR027359">
    <property type="entry name" value="Volt_channel_dom_sf"/>
</dbReference>
<dbReference type="Proteomes" id="UP000014500">
    <property type="component" value="Unassembled WGS sequence"/>
</dbReference>
<dbReference type="PROSITE" id="PS51182">
    <property type="entry name" value="C2_TENSIN"/>
    <property type="match status" value="1"/>
</dbReference>
<evidence type="ECO:0000313" key="10">
    <source>
        <dbReference type="EnsemblMetazoa" id="SMAR008311-PA"/>
    </source>
</evidence>
<feature type="transmembrane region" description="Helical" evidence="6">
    <location>
        <begin position="170"/>
        <end position="192"/>
    </location>
</feature>
<dbReference type="InterPro" id="IPR029021">
    <property type="entry name" value="Prot-tyrosine_phosphatase-like"/>
</dbReference>
<dbReference type="STRING" id="126957.T1J3Y5"/>
<keyword evidence="4 6" id="KW-1133">Transmembrane helix</keyword>
<dbReference type="PROSITE" id="PS51181">
    <property type="entry name" value="PPASE_TENSIN"/>
    <property type="match status" value="1"/>
</dbReference>
<dbReference type="InterPro" id="IPR051281">
    <property type="entry name" value="Dual-spec_lipid-protein_phosph"/>
</dbReference>
<dbReference type="SUPFAM" id="SSF81324">
    <property type="entry name" value="Voltage-gated potassium channels"/>
    <property type="match status" value="1"/>
</dbReference>
<feature type="transmembrane region" description="Helical" evidence="6">
    <location>
        <begin position="143"/>
        <end position="163"/>
    </location>
</feature>
<evidence type="ECO:0000256" key="1">
    <source>
        <dbReference type="ARBA" id="ARBA00004141"/>
    </source>
</evidence>
<dbReference type="EnsemblMetazoa" id="SMAR008311-RA">
    <property type="protein sequence ID" value="SMAR008311-PA"/>
    <property type="gene ID" value="SMAR008311"/>
</dbReference>
<dbReference type="PANTHER" id="PTHR12305">
    <property type="entry name" value="PHOSPHATASE WITH HOMOLOGY TO TENSIN"/>
    <property type="match status" value="1"/>
</dbReference>
<dbReference type="GO" id="GO:0005216">
    <property type="term" value="F:monoatomic ion channel activity"/>
    <property type="evidence" value="ECO:0007669"/>
    <property type="project" value="InterPro"/>
</dbReference>
<dbReference type="SUPFAM" id="SSF52799">
    <property type="entry name" value="(Phosphotyrosine protein) phosphatases II"/>
    <property type="match status" value="1"/>
</dbReference>
<dbReference type="Pfam" id="PF00520">
    <property type="entry name" value="Ion_trans"/>
    <property type="match status" value="1"/>
</dbReference>
<feature type="domain" description="Tyrosine specific protein phosphatases" evidence="7">
    <location>
        <begin position="308"/>
        <end position="353"/>
    </location>
</feature>
<dbReference type="InterPro" id="IPR005821">
    <property type="entry name" value="Ion_trans_dom"/>
</dbReference>
<dbReference type="AlphaFoldDB" id="T1J3Y5"/>
<dbReference type="InterPro" id="IPR000387">
    <property type="entry name" value="Tyr_Pase_dom"/>
</dbReference>
<reference evidence="11" key="1">
    <citation type="submission" date="2011-05" db="EMBL/GenBank/DDBJ databases">
        <authorList>
            <person name="Richards S.R."/>
            <person name="Qu J."/>
            <person name="Jiang H."/>
            <person name="Jhangiani S.N."/>
            <person name="Agravi P."/>
            <person name="Goodspeed R."/>
            <person name="Gross S."/>
            <person name="Mandapat C."/>
            <person name="Jackson L."/>
            <person name="Mathew T."/>
            <person name="Pu L."/>
            <person name="Thornton R."/>
            <person name="Saada N."/>
            <person name="Wilczek-Boney K.B."/>
            <person name="Lee S."/>
            <person name="Kovar C."/>
            <person name="Wu Y."/>
            <person name="Scherer S.E."/>
            <person name="Worley K.C."/>
            <person name="Muzny D.M."/>
            <person name="Gibbs R."/>
        </authorList>
    </citation>
    <scope>NUCLEOTIDE SEQUENCE</scope>
    <source>
        <strain evidence="11">Brora</strain>
    </source>
</reference>
<dbReference type="OMA" id="EFAVEIY"/>
<name>T1J3Y5_STRMM</name>
<dbReference type="Gene3D" id="3.90.190.10">
    <property type="entry name" value="Protein tyrosine phosphatase superfamily"/>
    <property type="match status" value="1"/>
</dbReference>
<evidence type="ECO:0000259" key="9">
    <source>
        <dbReference type="PROSITE" id="PS51182"/>
    </source>
</evidence>
<feature type="domain" description="C2 tensin-type" evidence="9">
    <location>
        <begin position="406"/>
        <end position="539"/>
    </location>
</feature>
<dbReference type="InterPro" id="IPR035892">
    <property type="entry name" value="C2_domain_sf"/>
</dbReference>
<evidence type="ECO:0000256" key="3">
    <source>
        <dbReference type="ARBA" id="ARBA00022801"/>
    </source>
</evidence>
<accession>T1J3Y5</accession>
<comment type="subcellular location">
    <subcellularLocation>
        <location evidence="1">Membrane</location>
        <topology evidence="1">Multi-pass membrane protein</topology>
    </subcellularLocation>
</comment>
<dbReference type="GO" id="GO:0016314">
    <property type="term" value="F:phosphatidylinositol-3,4,5-trisphosphate 3-phosphatase activity"/>
    <property type="evidence" value="ECO:0007669"/>
    <property type="project" value="TreeGrafter"/>
</dbReference>
<sequence length="554" mass="64425">MPIVKAHTKPTYKRFDTYVTPDFTDDLEKNNWNDNSVAIDVMGSKEKKDETDDEDDIDEDIEDPFSYDAHALHNTIDPVAVAEPLPTTCFGKFRLKLENVVEHFIFRLFGLILIVIDICILIVELVKIQDDNLEEQKPYEIVSLTFVCYFVLEVTLRIIALGANRFFRQWFNVIDFIVVFTAFIITLISAVIDLIDLSGIYKLFTAKKHVEKGARHMVSQNKRRYQEDGFDLDLTYVTDRVIAMSFPSAGKMSCYRNPIKEVARFFNTKHPDHYKVYNLCSERTYDDQYFHGRVERYLVDDHNVPLLEDMVRFARSVRTWLDSHPLNVIAVHCKGGKGRTGTMICIWLVESGLFESAGDSLDYFGFRRTDLNISNKFQGVETPSQSRYVGYYEDIKDKLNGQMPEERALKIKMLRITALAGLGKGDGSDFSCEIFIGRNNKIFECNFGLNKNCQTHYYNEADYLEVKLTNCPNLVGDVKMKEIFLEDMKKLPFYLWFYTSFIENGSLLIKRNDLDNPHKPKTWQWFREKFSIEIIFETTINEENVGNCQKQMDP</sequence>
<keyword evidence="5 6" id="KW-0472">Membrane</keyword>
<dbReference type="InterPro" id="IPR029023">
    <property type="entry name" value="Tensin_phosphatase"/>
</dbReference>
<dbReference type="CDD" id="cd14510">
    <property type="entry name" value="PTP_VSP_TPTE"/>
    <property type="match status" value="1"/>
</dbReference>
<feature type="domain" description="Phosphatase tensin-type" evidence="8">
    <location>
        <begin position="223"/>
        <end position="399"/>
    </location>
</feature>
<dbReference type="InterPro" id="IPR045102">
    <property type="entry name" value="PTP_VSP_TPTE"/>
</dbReference>
<dbReference type="GO" id="GO:0016020">
    <property type="term" value="C:membrane"/>
    <property type="evidence" value="ECO:0007669"/>
    <property type="project" value="UniProtKB-SubCell"/>
</dbReference>
<feature type="transmembrane region" description="Helical" evidence="6">
    <location>
        <begin position="104"/>
        <end position="123"/>
    </location>
</feature>
<dbReference type="HOGENOM" id="CLU_020105_3_0_1"/>
<dbReference type="PROSITE" id="PS50056">
    <property type="entry name" value="TYR_PHOSPHATASE_2"/>
    <property type="match status" value="1"/>
</dbReference>
<dbReference type="Gene3D" id="2.60.40.1110">
    <property type="match status" value="1"/>
</dbReference>
<dbReference type="EMBL" id="JH431832">
    <property type="status" value="NOT_ANNOTATED_CDS"/>
    <property type="molecule type" value="Genomic_DNA"/>
</dbReference>
<dbReference type="Gene3D" id="1.20.120.350">
    <property type="entry name" value="Voltage-gated potassium channels. Chain C"/>
    <property type="match status" value="1"/>
</dbReference>
<evidence type="ECO:0000256" key="6">
    <source>
        <dbReference type="SAM" id="Phobius"/>
    </source>
</evidence>
<reference evidence="10" key="2">
    <citation type="submission" date="2015-02" db="UniProtKB">
        <authorList>
            <consortium name="EnsemblMetazoa"/>
        </authorList>
    </citation>
    <scope>IDENTIFICATION</scope>
</reference>